<accession>A0A0J6VD40</accession>
<comment type="caution">
    <text evidence="6">The sequence shown here is derived from an EMBL/GenBank/DDBJ whole genome shotgun (WGS) entry which is preliminary data.</text>
</comment>
<dbReference type="SUPFAM" id="SSF55781">
    <property type="entry name" value="GAF domain-like"/>
    <property type="match status" value="1"/>
</dbReference>
<dbReference type="PANTHER" id="PTHR30136:SF24">
    <property type="entry name" value="HTH-TYPE TRANSCRIPTIONAL REPRESSOR ALLR"/>
    <property type="match status" value="1"/>
</dbReference>
<keyword evidence="7" id="KW-1185">Reference proteome</keyword>
<dbReference type="GO" id="GO:0003700">
    <property type="term" value="F:DNA-binding transcription factor activity"/>
    <property type="evidence" value="ECO:0007669"/>
    <property type="project" value="TreeGrafter"/>
</dbReference>
<evidence type="ECO:0000259" key="5">
    <source>
        <dbReference type="PROSITE" id="PS51078"/>
    </source>
</evidence>
<dbReference type="SUPFAM" id="SSF46785">
    <property type="entry name" value="Winged helix' DNA-binding domain"/>
    <property type="match status" value="1"/>
</dbReference>
<feature type="domain" description="IclR-ED" evidence="5">
    <location>
        <begin position="73"/>
        <end position="256"/>
    </location>
</feature>
<dbReference type="GO" id="GO:0003677">
    <property type="term" value="F:DNA binding"/>
    <property type="evidence" value="ECO:0007669"/>
    <property type="project" value="UniProtKB-KW"/>
</dbReference>
<dbReference type="GO" id="GO:0045892">
    <property type="term" value="P:negative regulation of DNA-templated transcription"/>
    <property type="evidence" value="ECO:0007669"/>
    <property type="project" value="TreeGrafter"/>
</dbReference>
<dbReference type="AlphaFoldDB" id="A0A0J6VD40"/>
<evidence type="ECO:0000313" key="6">
    <source>
        <dbReference type="EMBL" id="KMO36986.1"/>
    </source>
</evidence>
<evidence type="ECO:0000256" key="1">
    <source>
        <dbReference type="ARBA" id="ARBA00023015"/>
    </source>
</evidence>
<dbReference type="Pfam" id="PF09339">
    <property type="entry name" value="HTH_IclR"/>
    <property type="match status" value="1"/>
</dbReference>
<evidence type="ECO:0000313" key="7">
    <source>
        <dbReference type="Proteomes" id="UP000035955"/>
    </source>
</evidence>
<organism evidence="6 7">
    <name type="scientific">Methylobacterium variabile</name>
    <dbReference type="NCBI Taxonomy" id="298794"/>
    <lineage>
        <taxon>Bacteria</taxon>
        <taxon>Pseudomonadati</taxon>
        <taxon>Pseudomonadota</taxon>
        <taxon>Alphaproteobacteria</taxon>
        <taxon>Hyphomicrobiales</taxon>
        <taxon>Methylobacteriaceae</taxon>
        <taxon>Methylobacterium</taxon>
    </lineage>
</organism>
<dbReference type="PROSITE" id="PS51078">
    <property type="entry name" value="ICLR_ED"/>
    <property type="match status" value="1"/>
</dbReference>
<dbReference type="PATRIC" id="fig|298794.3.peg.7787"/>
<dbReference type="InterPro" id="IPR036388">
    <property type="entry name" value="WH-like_DNA-bd_sf"/>
</dbReference>
<dbReference type="InterPro" id="IPR005471">
    <property type="entry name" value="Tscrpt_reg_IclR_N"/>
</dbReference>
<reference evidence="6 7" key="1">
    <citation type="submission" date="2015-03" db="EMBL/GenBank/DDBJ databases">
        <title>Genome sequencing of Methylobacterium variabile DSM 16961.</title>
        <authorList>
            <person name="Chaudhry V."/>
            <person name="Patil P.B."/>
        </authorList>
    </citation>
    <scope>NUCLEOTIDE SEQUENCE [LARGE SCALE GENOMIC DNA]</scope>
    <source>
        <strain evidence="6 7">DSM 16961</strain>
    </source>
</reference>
<dbReference type="InterPro" id="IPR029016">
    <property type="entry name" value="GAF-like_dom_sf"/>
</dbReference>
<dbReference type="OrthoDB" id="9807558at2"/>
<evidence type="ECO:0000256" key="2">
    <source>
        <dbReference type="ARBA" id="ARBA00023125"/>
    </source>
</evidence>
<dbReference type="InterPro" id="IPR036390">
    <property type="entry name" value="WH_DNA-bd_sf"/>
</dbReference>
<dbReference type="RefSeq" id="WP_048444896.1">
    <property type="nucleotide sequence ID" value="NZ_LABY01000092.1"/>
</dbReference>
<evidence type="ECO:0000256" key="3">
    <source>
        <dbReference type="ARBA" id="ARBA00023163"/>
    </source>
</evidence>
<proteinExistence type="predicted"/>
<sequence>MADEQDRSPAGPLDRAIAILTFIAEQKKALSAAEIAAGLALPLPTAHRLIGNLEHRGLIQKALGTKRYVVGSKLVTLSAKTIGAAFRTVRRQAVLSAVADRIGEQCEIGVVRDHAVVYVDSVRSKEQQSLQFNPGDSAPLHCTSTGKIYMSRLPAKTRHRLVHSMNLARHTPTTIVDPGELLASLEETRRRGWAKTNEEFVRGVVGCAVPIVSPAGDLIACLGVSVPVARVGFAGLDTFIGPLQEAAALLSETILQDNEDI</sequence>
<evidence type="ECO:0000259" key="4">
    <source>
        <dbReference type="PROSITE" id="PS51077"/>
    </source>
</evidence>
<dbReference type="Proteomes" id="UP000035955">
    <property type="component" value="Unassembled WGS sequence"/>
</dbReference>
<name>A0A0J6VD40_9HYPH</name>
<feature type="domain" description="HTH iclR-type" evidence="4">
    <location>
        <begin position="10"/>
        <end position="72"/>
    </location>
</feature>
<dbReference type="SMART" id="SM00346">
    <property type="entry name" value="HTH_ICLR"/>
    <property type="match status" value="1"/>
</dbReference>
<dbReference type="Pfam" id="PF01614">
    <property type="entry name" value="IclR_C"/>
    <property type="match status" value="1"/>
</dbReference>
<gene>
    <name evidence="6" type="ORF">VQ02_14455</name>
</gene>
<dbReference type="EMBL" id="LABY01000092">
    <property type="protein sequence ID" value="KMO36986.1"/>
    <property type="molecule type" value="Genomic_DNA"/>
</dbReference>
<protein>
    <submittedName>
        <fullName evidence="6">Transcriptional regulator</fullName>
    </submittedName>
</protein>
<dbReference type="InterPro" id="IPR050707">
    <property type="entry name" value="HTH_MetabolicPath_Reg"/>
</dbReference>
<keyword evidence="3" id="KW-0804">Transcription</keyword>
<keyword evidence="2" id="KW-0238">DNA-binding</keyword>
<keyword evidence="1" id="KW-0805">Transcription regulation</keyword>
<dbReference type="InterPro" id="IPR014757">
    <property type="entry name" value="Tscrpt_reg_IclR_C"/>
</dbReference>
<dbReference type="Gene3D" id="3.30.450.40">
    <property type="match status" value="1"/>
</dbReference>
<dbReference type="PROSITE" id="PS51077">
    <property type="entry name" value="HTH_ICLR"/>
    <property type="match status" value="1"/>
</dbReference>
<dbReference type="PANTHER" id="PTHR30136">
    <property type="entry name" value="HELIX-TURN-HELIX TRANSCRIPTIONAL REGULATOR, ICLR FAMILY"/>
    <property type="match status" value="1"/>
</dbReference>
<dbReference type="Gene3D" id="1.10.10.10">
    <property type="entry name" value="Winged helix-like DNA-binding domain superfamily/Winged helix DNA-binding domain"/>
    <property type="match status" value="1"/>
</dbReference>